<protein>
    <submittedName>
        <fullName evidence="5">Kinase, pfkB family protein, expressed</fullName>
    </submittedName>
</protein>
<dbReference type="EMBL" id="LFYR01001565">
    <property type="protein sequence ID" value="KMZ60775.1"/>
    <property type="molecule type" value="Genomic_DNA"/>
</dbReference>
<dbReference type="PANTHER" id="PTHR43085:SF13">
    <property type="entry name" value="INOSITOL 3-KINASE"/>
    <property type="match status" value="1"/>
</dbReference>
<keyword evidence="2" id="KW-0808">Transferase</keyword>
<dbReference type="SUPFAM" id="SSF53613">
    <property type="entry name" value="Ribokinase-like"/>
    <property type="match status" value="1"/>
</dbReference>
<reference evidence="6" key="1">
    <citation type="journal article" date="2016" name="Nature">
        <title>The genome of the seagrass Zostera marina reveals angiosperm adaptation to the sea.</title>
        <authorList>
            <person name="Olsen J.L."/>
            <person name="Rouze P."/>
            <person name="Verhelst B."/>
            <person name="Lin Y.-C."/>
            <person name="Bayer T."/>
            <person name="Collen J."/>
            <person name="Dattolo E."/>
            <person name="De Paoli E."/>
            <person name="Dittami S."/>
            <person name="Maumus F."/>
            <person name="Michel G."/>
            <person name="Kersting A."/>
            <person name="Lauritano C."/>
            <person name="Lohaus R."/>
            <person name="Toepel M."/>
            <person name="Tonon T."/>
            <person name="Vanneste K."/>
            <person name="Amirebrahimi M."/>
            <person name="Brakel J."/>
            <person name="Bostroem C."/>
            <person name="Chovatia M."/>
            <person name="Grimwood J."/>
            <person name="Jenkins J.W."/>
            <person name="Jueterbock A."/>
            <person name="Mraz A."/>
            <person name="Stam W.T."/>
            <person name="Tice H."/>
            <person name="Bornberg-Bauer E."/>
            <person name="Green P.J."/>
            <person name="Pearson G.A."/>
            <person name="Procaccini G."/>
            <person name="Duarte C.M."/>
            <person name="Schmutz J."/>
            <person name="Reusch T.B.H."/>
            <person name="Van de Peer Y."/>
        </authorList>
    </citation>
    <scope>NUCLEOTIDE SEQUENCE [LARGE SCALE GENOMIC DNA]</scope>
    <source>
        <strain evidence="6">cv. Finnish</strain>
    </source>
</reference>
<dbReference type="InterPro" id="IPR011611">
    <property type="entry name" value="PfkB_dom"/>
</dbReference>
<dbReference type="Gene3D" id="3.40.1190.20">
    <property type="match status" value="1"/>
</dbReference>
<evidence type="ECO:0000256" key="1">
    <source>
        <dbReference type="ARBA" id="ARBA00010688"/>
    </source>
</evidence>
<dbReference type="OrthoDB" id="497927at2759"/>
<comment type="similarity">
    <text evidence="1">Belongs to the carbohydrate kinase PfkB family.</text>
</comment>
<dbReference type="PROSITE" id="PS00584">
    <property type="entry name" value="PFKB_KINASES_2"/>
    <property type="match status" value="1"/>
</dbReference>
<dbReference type="InterPro" id="IPR002173">
    <property type="entry name" value="Carboh/pur_kinase_PfkB_CS"/>
</dbReference>
<evidence type="ECO:0000313" key="6">
    <source>
        <dbReference type="Proteomes" id="UP000036987"/>
    </source>
</evidence>
<evidence type="ECO:0000313" key="5">
    <source>
        <dbReference type="EMBL" id="KMZ60775.1"/>
    </source>
</evidence>
<dbReference type="Pfam" id="PF00294">
    <property type="entry name" value="PfkB"/>
    <property type="match status" value="1"/>
</dbReference>
<dbReference type="Proteomes" id="UP000036987">
    <property type="component" value="Unassembled WGS sequence"/>
</dbReference>
<dbReference type="GO" id="GO:0010264">
    <property type="term" value="P:myo-inositol hexakisphosphate biosynthetic process"/>
    <property type="evidence" value="ECO:0000318"/>
    <property type="project" value="GO_Central"/>
</dbReference>
<keyword evidence="6" id="KW-1185">Reference proteome</keyword>
<gene>
    <name evidence="5" type="ORF">ZOSMA_56G00060</name>
</gene>
<dbReference type="PANTHER" id="PTHR43085">
    <property type="entry name" value="HEXOKINASE FAMILY MEMBER"/>
    <property type="match status" value="1"/>
</dbReference>
<dbReference type="InterPro" id="IPR050306">
    <property type="entry name" value="PfkB_Carbo_kinase"/>
</dbReference>
<accession>A0A0K9NXV2</accession>
<proteinExistence type="inferred from homology"/>
<name>A0A0K9NXV2_ZOSMR</name>
<feature type="domain" description="Carbohydrate kinase PfkB" evidence="4">
    <location>
        <begin position="214"/>
        <end position="289"/>
    </location>
</feature>
<dbReference type="OMA" id="QHFGSHE"/>
<evidence type="ECO:0000259" key="4">
    <source>
        <dbReference type="Pfam" id="PF00294"/>
    </source>
</evidence>
<dbReference type="GO" id="GO:0016301">
    <property type="term" value="F:kinase activity"/>
    <property type="evidence" value="ECO:0007669"/>
    <property type="project" value="UniProtKB-KW"/>
</dbReference>
<dbReference type="STRING" id="29655.A0A0K9NXV2"/>
<comment type="caution">
    <text evidence="5">The sequence shown here is derived from an EMBL/GenBank/DDBJ whole genome shotgun (WGS) entry which is preliminary data.</text>
</comment>
<evidence type="ECO:0000256" key="3">
    <source>
        <dbReference type="ARBA" id="ARBA00022777"/>
    </source>
</evidence>
<organism evidence="5 6">
    <name type="scientific">Zostera marina</name>
    <name type="common">Eelgrass</name>
    <dbReference type="NCBI Taxonomy" id="29655"/>
    <lineage>
        <taxon>Eukaryota</taxon>
        <taxon>Viridiplantae</taxon>
        <taxon>Streptophyta</taxon>
        <taxon>Embryophyta</taxon>
        <taxon>Tracheophyta</taxon>
        <taxon>Spermatophyta</taxon>
        <taxon>Magnoliopsida</taxon>
        <taxon>Liliopsida</taxon>
        <taxon>Zosteraceae</taxon>
        <taxon>Zostera</taxon>
    </lineage>
</organism>
<keyword evidence="3 5" id="KW-0418">Kinase</keyword>
<dbReference type="InterPro" id="IPR029056">
    <property type="entry name" value="Ribokinase-like"/>
</dbReference>
<evidence type="ECO:0000256" key="2">
    <source>
        <dbReference type="ARBA" id="ARBA00022679"/>
    </source>
</evidence>
<sequence length="367" mass="40052">MDQRRLSALVVGNCCHDVLFLDGRIDQDYLLGGAISFVSNVFDSLSVSSSFACHYISKVGPDFLYHKHLSFSSILSPLPTTLFHAHFPSSTSPSATSLPASRADRVLTRIASCDAIFPSDLTLPSSSVYDFGLAVGVAGEITSQTLARMIDICRVVLVDVQALIRIFDHDSGTVRLIPLIDSGFYHLLPRIAFLKVSADEAPFIDIEEVRRFCAVLVTNGKQGCSLYWKDGGELHIPAFPALQQIDPTGAGDSFFAGFAAGLMHGFTIPDASLLGNFFGSLAVRQVGVPNFNIPILQAVKNEMSRKIGSKKDWFCGRDDDAAKFEKSQMHDEFMKFLQIEADKASCNNNYIINGSKNSFVGTGQNFI</sequence>
<dbReference type="AlphaFoldDB" id="A0A0K9NXV2"/>